<feature type="transmembrane region" description="Helical" evidence="1">
    <location>
        <begin position="57"/>
        <end position="86"/>
    </location>
</feature>
<evidence type="ECO:0000313" key="2">
    <source>
        <dbReference type="EMBL" id="OLP84987.1"/>
    </source>
</evidence>
<dbReference type="EMBL" id="LSRX01001002">
    <property type="protein sequence ID" value="OLP84987.1"/>
    <property type="molecule type" value="Genomic_DNA"/>
</dbReference>
<gene>
    <name evidence="2" type="ORF">AK812_SmicGene34074</name>
</gene>
<dbReference type="AlphaFoldDB" id="A0A1Q9CQ23"/>
<name>A0A1Q9CQ23_SYMMI</name>
<protein>
    <submittedName>
        <fullName evidence="2">Uncharacterized protein</fullName>
    </submittedName>
</protein>
<keyword evidence="1" id="KW-0472">Membrane</keyword>
<feature type="transmembrane region" description="Helical" evidence="1">
    <location>
        <begin position="98"/>
        <end position="119"/>
    </location>
</feature>
<keyword evidence="1" id="KW-1133">Transmembrane helix</keyword>
<keyword evidence="1" id="KW-0812">Transmembrane</keyword>
<proteinExistence type="predicted"/>
<comment type="caution">
    <text evidence="2">The sequence shown here is derived from an EMBL/GenBank/DDBJ whole genome shotgun (WGS) entry which is preliminary data.</text>
</comment>
<reference evidence="2 3" key="1">
    <citation type="submission" date="2016-02" db="EMBL/GenBank/DDBJ databases">
        <title>Genome analysis of coral dinoflagellate symbionts highlights evolutionary adaptations to a symbiotic lifestyle.</title>
        <authorList>
            <person name="Aranda M."/>
            <person name="Li Y."/>
            <person name="Liew Y.J."/>
            <person name="Baumgarten S."/>
            <person name="Simakov O."/>
            <person name="Wilson M."/>
            <person name="Piel J."/>
            <person name="Ashoor H."/>
            <person name="Bougouffa S."/>
            <person name="Bajic V.B."/>
            <person name="Ryu T."/>
            <person name="Ravasi T."/>
            <person name="Bayer T."/>
            <person name="Micklem G."/>
            <person name="Kim H."/>
            <person name="Bhak J."/>
            <person name="Lajeunesse T.C."/>
            <person name="Voolstra C.R."/>
        </authorList>
    </citation>
    <scope>NUCLEOTIDE SEQUENCE [LARGE SCALE GENOMIC DNA]</scope>
    <source>
        <strain evidence="2 3">CCMP2467</strain>
    </source>
</reference>
<sequence length="201" mass="22254">MDRLRRLLGVAGFSPTKIPTGQEVLEAVSCIFDSSFCAEHVDVFVSRYWSSARWAKYLALCLYVNLTAAVACSLTMWVLAATAIIACARGTASLEGNLLLPIMLVGFPIVAFLAVFVFGQHAVHRLRPMSMWLDRACIHQTDHDIKHRSRLPVFVARSSSMLVLWDETLPVPHVHFLPEGLTRRENPGEGDCSMLSGTGRV</sequence>
<dbReference type="OrthoDB" id="10527026at2759"/>
<dbReference type="Proteomes" id="UP000186817">
    <property type="component" value="Unassembled WGS sequence"/>
</dbReference>
<accession>A0A1Q9CQ23</accession>
<evidence type="ECO:0000256" key="1">
    <source>
        <dbReference type="SAM" id="Phobius"/>
    </source>
</evidence>
<organism evidence="2 3">
    <name type="scientific">Symbiodinium microadriaticum</name>
    <name type="common">Dinoflagellate</name>
    <name type="synonym">Zooxanthella microadriatica</name>
    <dbReference type="NCBI Taxonomy" id="2951"/>
    <lineage>
        <taxon>Eukaryota</taxon>
        <taxon>Sar</taxon>
        <taxon>Alveolata</taxon>
        <taxon>Dinophyceae</taxon>
        <taxon>Suessiales</taxon>
        <taxon>Symbiodiniaceae</taxon>
        <taxon>Symbiodinium</taxon>
    </lineage>
</organism>
<evidence type="ECO:0000313" key="3">
    <source>
        <dbReference type="Proteomes" id="UP000186817"/>
    </source>
</evidence>
<keyword evidence="3" id="KW-1185">Reference proteome</keyword>